<dbReference type="RefSeq" id="WP_322776389.1">
    <property type="nucleotide sequence ID" value="NZ_JARJFB010000022.1"/>
</dbReference>
<sequence length="491" mass="54802">MVKRLLIFIIIFPYLVSGAVRAAAVEIAPINSIKNNNIFVESSTTKNNPYLYEPIIYQVKLFTKIDLTDTKFDPLVIKDAIIKPLGSYKIYDTKHNGLSIKVVELSYIITPLKSGNLIIPSQKIKGTLLLNEVKTSKTSDAGVNSLFDNFSDDSKIVTRSEAFTVASTELALTIQSPLSSVSPWLPAESISMEGKWSSSTPYAVGKPIQYSITISGTGITANQLPRVSVENLKGLDYKVYTDKSEVKDSVDKLSIISSRNETYTIIPLKTGKITLPPIKINWWDVKNNEMATASINHGIIEVIADNVGFFSPEISDAKPLTEFKNFPDSTNDIALKSSDDSKLSYKLIIIILITLIAILWLIMLRISKSYKSKSIKCQTSSKLKLGEALSPKELRDFLQNYAHKNWQAPHNASLAIIFNSAIKLNPKIQKADYVNIIKTIEGALYSNKAVDMKKLNTECSDFLKLTRKKYVKRNGKKNPELPTLNPIDYRH</sequence>
<keyword evidence="4" id="KW-1185">Reference proteome</keyword>
<reference evidence="3 4" key="1">
    <citation type="submission" date="2023-03" db="EMBL/GenBank/DDBJ databases">
        <title>Host association and intracellularity evolved multiple times independently in the Rickettsiales.</title>
        <authorList>
            <person name="Castelli M."/>
            <person name="Nardi T."/>
            <person name="Gammuto L."/>
            <person name="Bellinzona G."/>
            <person name="Sabaneyeva E."/>
            <person name="Potekhin A."/>
            <person name="Serra V."/>
            <person name="Petroni G."/>
            <person name="Sassera D."/>
        </authorList>
    </citation>
    <scope>NUCLEOTIDE SEQUENCE [LARGE SCALE GENOMIC DNA]</scope>
    <source>
        <strain evidence="3 4">Sr 2-6</strain>
    </source>
</reference>
<dbReference type="Proteomes" id="UP001291687">
    <property type="component" value="Unassembled WGS sequence"/>
</dbReference>
<proteinExistence type="predicted"/>
<organism evidence="3 4">
    <name type="scientific">Candidatus Megaera venefica</name>
    <dbReference type="NCBI Taxonomy" id="2055910"/>
    <lineage>
        <taxon>Bacteria</taxon>
        <taxon>Pseudomonadati</taxon>
        <taxon>Pseudomonadota</taxon>
        <taxon>Alphaproteobacteria</taxon>
        <taxon>Rickettsiales</taxon>
        <taxon>Rickettsiaceae</taxon>
        <taxon>Candidatus Megaera</taxon>
    </lineage>
</organism>
<evidence type="ECO:0000256" key="2">
    <source>
        <dbReference type="SAM" id="SignalP"/>
    </source>
</evidence>
<evidence type="ECO:0000256" key="1">
    <source>
        <dbReference type="SAM" id="Phobius"/>
    </source>
</evidence>
<evidence type="ECO:0000313" key="4">
    <source>
        <dbReference type="Proteomes" id="UP001291687"/>
    </source>
</evidence>
<dbReference type="EMBL" id="JARJFB010000022">
    <property type="protein sequence ID" value="MEA0970486.1"/>
    <property type="molecule type" value="Genomic_DNA"/>
</dbReference>
<protein>
    <submittedName>
        <fullName evidence="3">BatD superfamily domain protein</fullName>
    </submittedName>
</protein>
<dbReference type="Pfam" id="PF13584">
    <property type="entry name" value="BatD"/>
    <property type="match status" value="1"/>
</dbReference>
<gene>
    <name evidence="3" type="ORF">Megvenef_00451</name>
</gene>
<keyword evidence="1" id="KW-0812">Transmembrane</keyword>
<evidence type="ECO:0000313" key="3">
    <source>
        <dbReference type="EMBL" id="MEA0970486.1"/>
    </source>
</evidence>
<accession>A0ABU5NBE5</accession>
<keyword evidence="1" id="KW-1133">Transmembrane helix</keyword>
<feature type="signal peptide" evidence="2">
    <location>
        <begin position="1"/>
        <end position="22"/>
    </location>
</feature>
<dbReference type="PANTHER" id="PTHR40940:SF1">
    <property type="entry name" value="PROTEIN BATD"/>
    <property type="match status" value="1"/>
</dbReference>
<keyword evidence="2" id="KW-0732">Signal</keyword>
<dbReference type="PANTHER" id="PTHR40940">
    <property type="entry name" value="PROTEIN BATD-RELATED"/>
    <property type="match status" value="1"/>
</dbReference>
<feature type="transmembrane region" description="Helical" evidence="1">
    <location>
        <begin position="343"/>
        <end position="364"/>
    </location>
</feature>
<feature type="chain" id="PRO_5045883479" evidence="2">
    <location>
        <begin position="23"/>
        <end position="491"/>
    </location>
</feature>
<dbReference type="InterPro" id="IPR025738">
    <property type="entry name" value="BatD"/>
</dbReference>
<name>A0ABU5NBE5_9RICK</name>
<comment type="caution">
    <text evidence="3">The sequence shown here is derived from an EMBL/GenBank/DDBJ whole genome shotgun (WGS) entry which is preliminary data.</text>
</comment>
<keyword evidence="1" id="KW-0472">Membrane</keyword>